<dbReference type="PANTHER" id="PTHR43489">
    <property type="entry name" value="ISOMERASE"/>
    <property type="match status" value="1"/>
</dbReference>
<feature type="domain" description="Xylose isomerase-like TIM barrel" evidence="4">
    <location>
        <begin position="102"/>
        <end position="322"/>
    </location>
</feature>
<feature type="chain" id="PRO_5002755937" evidence="3">
    <location>
        <begin position="29"/>
        <end position="326"/>
    </location>
</feature>
<dbReference type="EMBL" id="CP000927">
    <property type="protein sequence ID" value="ABZ69568.1"/>
    <property type="molecule type" value="Genomic_DNA"/>
</dbReference>
<dbReference type="SUPFAM" id="SSF51658">
    <property type="entry name" value="Xylose isomerase-like"/>
    <property type="match status" value="1"/>
</dbReference>
<feature type="compositionally biased region" description="Pro residues" evidence="2">
    <location>
        <begin position="33"/>
        <end position="49"/>
    </location>
</feature>
<dbReference type="AlphaFoldDB" id="B0T5L0"/>
<dbReference type="OrthoDB" id="9786584at2"/>
<evidence type="ECO:0000256" key="3">
    <source>
        <dbReference type="SAM" id="SignalP"/>
    </source>
</evidence>
<reference evidence="5" key="1">
    <citation type="submission" date="2008-01" db="EMBL/GenBank/DDBJ databases">
        <title>Complete sequence of chromosome of Caulobacter sp. K31.</title>
        <authorList>
            <consortium name="US DOE Joint Genome Institute"/>
            <person name="Copeland A."/>
            <person name="Lucas S."/>
            <person name="Lapidus A."/>
            <person name="Barry K."/>
            <person name="Glavina del Rio T."/>
            <person name="Dalin E."/>
            <person name="Tice H."/>
            <person name="Pitluck S."/>
            <person name="Bruce D."/>
            <person name="Goodwin L."/>
            <person name="Thompson L.S."/>
            <person name="Brettin T."/>
            <person name="Detter J.C."/>
            <person name="Han C."/>
            <person name="Schmutz J."/>
            <person name="Larimer F."/>
            <person name="Land M."/>
            <person name="Hauser L."/>
            <person name="Kyrpides N."/>
            <person name="Kim E."/>
            <person name="Stephens C."/>
            <person name="Richardson P."/>
        </authorList>
    </citation>
    <scope>NUCLEOTIDE SEQUENCE [LARGE SCALE GENOMIC DNA]</scope>
    <source>
        <strain evidence="5">K31</strain>
    </source>
</reference>
<dbReference type="KEGG" id="cak:Caul_0431"/>
<dbReference type="InterPro" id="IPR050417">
    <property type="entry name" value="Sugar_Epim/Isomerase"/>
</dbReference>
<keyword evidence="1 5" id="KW-0413">Isomerase</keyword>
<dbReference type="InterPro" id="IPR036237">
    <property type="entry name" value="Xyl_isomerase-like_sf"/>
</dbReference>
<accession>B0T5L0</accession>
<dbReference type="STRING" id="366602.Caul_0431"/>
<proteinExistence type="predicted"/>
<dbReference type="InterPro" id="IPR013022">
    <property type="entry name" value="Xyl_isomerase-like_TIM-brl"/>
</dbReference>
<evidence type="ECO:0000313" key="5">
    <source>
        <dbReference type="EMBL" id="ABZ69568.1"/>
    </source>
</evidence>
<dbReference type="Pfam" id="PF01261">
    <property type="entry name" value="AP_endonuc_2"/>
    <property type="match status" value="1"/>
</dbReference>
<feature type="region of interest" description="Disordered" evidence="2">
    <location>
        <begin position="30"/>
        <end position="49"/>
    </location>
</feature>
<sequence length="326" mass="35039" precursor="true">MVRRQLLGGLAIPVGAALLGLSSRRALAQGPAAGPPTLPPPPKQWPIKPSAPPLKLKGPYKQGLTRMVLGPELSTEACCQVAVSLGAKGLDFFSDPKDWPILKKYGLVCSMYRPDFGGGSSAWRPPFGPPGWGAIGMTQAQGDYLAEFHKAIDLAADNGLPNVILLAGTRHTVNYEQGAQNAVAFCNQVKAHAEQRGVTLCMELINSHGVGGPPLSLFDHAKWGFDVVKQVGSPRVKVLYDVFHAQMMDGNLIKTITDNFDLIGHFHTGGVPGRHEIDDSQEINYRLVAKTIASLGYTGFVTHEWTPSPGSDALTVLRRSMEIMDA</sequence>
<dbReference type="PANTHER" id="PTHR43489:SF3">
    <property type="entry name" value="XYLOSE ISOMERASE DOMAIN PROTEIN TIM BARREL"/>
    <property type="match status" value="1"/>
</dbReference>
<evidence type="ECO:0000259" key="4">
    <source>
        <dbReference type="Pfam" id="PF01261"/>
    </source>
</evidence>
<keyword evidence="3" id="KW-0732">Signal</keyword>
<evidence type="ECO:0000256" key="1">
    <source>
        <dbReference type="ARBA" id="ARBA00023235"/>
    </source>
</evidence>
<dbReference type="eggNOG" id="COG3622">
    <property type="taxonomic scope" value="Bacteria"/>
</dbReference>
<dbReference type="HOGENOM" id="CLU_050006_3_0_5"/>
<feature type="signal peptide" evidence="3">
    <location>
        <begin position="1"/>
        <end position="28"/>
    </location>
</feature>
<evidence type="ECO:0000256" key="2">
    <source>
        <dbReference type="SAM" id="MobiDB-lite"/>
    </source>
</evidence>
<gene>
    <name evidence="5" type="ordered locus">Caul_0431</name>
</gene>
<dbReference type="Gene3D" id="3.20.20.150">
    <property type="entry name" value="Divalent-metal-dependent TIM barrel enzymes"/>
    <property type="match status" value="1"/>
</dbReference>
<protein>
    <submittedName>
        <fullName evidence="5">Xylose isomerase domain protein TIM barrel</fullName>
    </submittedName>
</protein>
<name>B0T5L0_CAUSK</name>
<organism evidence="5">
    <name type="scientific">Caulobacter sp. (strain K31)</name>
    <dbReference type="NCBI Taxonomy" id="366602"/>
    <lineage>
        <taxon>Bacteria</taxon>
        <taxon>Pseudomonadati</taxon>
        <taxon>Pseudomonadota</taxon>
        <taxon>Alphaproteobacteria</taxon>
        <taxon>Caulobacterales</taxon>
        <taxon>Caulobacteraceae</taxon>
        <taxon>Caulobacter</taxon>
    </lineage>
</organism>
<dbReference type="GO" id="GO:0016853">
    <property type="term" value="F:isomerase activity"/>
    <property type="evidence" value="ECO:0007669"/>
    <property type="project" value="UniProtKB-KW"/>
</dbReference>